<comment type="caution">
    <text evidence="5">The sequence shown here is derived from an EMBL/GenBank/DDBJ whole genome shotgun (WGS) entry which is preliminary data.</text>
</comment>
<evidence type="ECO:0000256" key="2">
    <source>
        <dbReference type="ARBA" id="ARBA00012438"/>
    </source>
</evidence>
<dbReference type="RefSeq" id="WP_088708112.1">
    <property type="nucleotide sequence ID" value="NZ_LSTO01000001.1"/>
</dbReference>
<dbReference type="InterPro" id="IPR005467">
    <property type="entry name" value="His_kinase_dom"/>
</dbReference>
<dbReference type="InterPro" id="IPR036097">
    <property type="entry name" value="HisK_dim/P_sf"/>
</dbReference>
<dbReference type="CDD" id="cd00082">
    <property type="entry name" value="HisKA"/>
    <property type="match status" value="1"/>
</dbReference>
<sequence>MGKHEVLTWAALWLALSAASTTWLSRSELDVLQHQFEADSRIAHRLLTQRAVQHDAILATLAAGAPGCAESVRQHIMQTFPHITAIECEKQEHIRSPETSIGHGRYWLTLDNGGTRWALQADIQKMIPQGEWPSTPIQAELHQGRDRVVLQEDAPAAGPWTFHFSKQLSSDSQPFTLTTSRHAGWSDLPWTSISACVLAITAALGAGIAWRLQAIGRRRAEHLLRLRKVERLNTLGELAAGMAHELNQPLTAILANAQAANRLLKTEPPDLARTRDAIAHTVVQSKRAAEVISRLRGAIGHTPGRIRPVSLNEAVANALHLLAPEIRSRHVALTQEASMAASVHADPVELDQILHNLLWNALQALEQVDADERRLHIRIAFDARHVTVRIADSGPGIAPSAFPQLFIPFFTTRENGLGLGLSLCETLAGGMGGTISAANRTPRGAEFLLSLPHP</sequence>
<evidence type="ECO:0000259" key="4">
    <source>
        <dbReference type="PROSITE" id="PS50109"/>
    </source>
</evidence>
<dbReference type="PANTHER" id="PTHR43065">
    <property type="entry name" value="SENSOR HISTIDINE KINASE"/>
    <property type="match status" value="1"/>
</dbReference>
<keyword evidence="6" id="KW-1185">Reference proteome</keyword>
<dbReference type="GO" id="GO:0000155">
    <property type="term" value="F:phosphorelay sensor kinase activity"/>
    <property type="evidence" value="ECO:0007669"/>
    <property type="project" value="InterPro"/>
</dbReference>
<dbReference type="SUPFAM" id="SSF47384">
    <property type="entry name" value="Homodimeric domain of signal transducing histidine kinase"/>
    <property type="match status" value="1"/>
</dbReference>
<dbReference type="SMART" id="SM00387">
    <property type="entry name" value="HATPase_c"/>
    <property type="match status" value="1"/>
</dbReference>
<dbReference type="EMBL" id="LSTO01000001">
    <property type="protein sequence ID" value="OWW21255.1"/>
    <property type="molecule type" value="Genomic_DNA"/>
</dbReference>
<dbReference type="PRINTS" id="PR00344">
    <property type="entry name" value="BCTRLSENSOR"/>
</dbReference>
<name>A0A254TFD6_9BURK</name>
<dbReference type="Proteomes" id="UP000197535">
    <property type="component" value="Unassembled WGS sequence"/>
</dbReference>
<dbReference type="Pfam" id="PF02518">
    <property type="entry name" value="HATPase_c"/>
    <property type="match status" value="1"/>
</dbReference>
<feature type="domain" description="Histidine kinase" evidence="4">
    <location>
        <begin position="241"/>
        <end position="454"/>
    </location>
</feature>
<evidence type="ECO:0000313" key="6">
    <source>
        <dbReference type="Proteomes" id="UP000197535"/>
    </source>
</evidence>
<dbReference type="Gene3D" id="3.30.565.10">
    <property type="entry name" value="Histidine kinase-like ATPase, C-terminal domain"/>
    <property type="match status" value="1"/>
</dbReference>
<organism evidence="5 6">
    <name type="scientific">Noviherbaspirillum denitrificans</name>
    <dbReference type="NCBI Taxonomy" id="1968433"/>
    <lineage>
        <taxon>Bacteria</taxon>
        <taxon>Pseudomonadati</taxon>
        <taxon>Pseudomonadota</taxon>
        <taxon>Betaproteobacteria</taxon>
        <taxon>Burkholderiales</taxon>
        <taxon>Oxalobacteraceae</taxon>
        <taxon>Noviherbaspirillum</taxon>
    </lineage>
</organism>
<dbReference type="InterPro" id="IPR004358">
    <property type="entry name" value="Sig_transdc_His_kin-like_C"/>
</dbReference>
<comment type="catalytic activity">
    <reaction evidence="1">
        <text>ATP + protein L-histidine = ADP + protein N-phospho-L-histidine.</text>
        <dbReference type="EC" id="2.7.13.3"/>
    </reaction>
</comment>
<keyword evidence="3" id="KW-0597">Phosphoprotein</keyword>
<gene>
    <name evidence="5" type="ORF">AYR66_19040</name>
</gene>
<protein>
    <recommendedName>
        <fullName evidence="2">histidine kinase</fullName>
        <ecNumber evidence="2">2.7.13.3</ecNumber>
    </recommendedName>
</protein>
<evidence type="ECO:0000256" key="1">
    <source>
        <dbReference type="ARBA" id="ARBA00000085"/>
    </source>
</evidence>
<dbReference type="InterPro" id="IPR003661">
    <property type="entry name" value="HisK_dim/P_dom"/>
</dbReference>
<dbReference type="PROSITE" id="PS50109">
    <property type="entry name" value="HIS_KIN"/>
    <property type="match status" value="1"/>
</dbReference>
<proteinExistence type="predicted"/>
<dbReference type="Pfam" id="PF00512">
    <property type="entry name" value="HisKA"/>
    <property type="match status" value="1"/>
</dbReference>
<reference evidence="5 6" key="1">
    <citation type="submission" date="2016-02" db="EMBL/GenBank/DDBJ databases">
        <authorList>
            <person name="Wen L."/>
            <person name="He K."/>
            <person name="Yang H."/>
        </authorList>
    </citation>
    <scope>NUCLEOTIDE SEQUENCE [LARGE SCALE GENOMIC DNA]</scope>
    <source>
        <strain evidence="5 6">TSA40</strain>
    </source>
</reference>
<accession>A0A254TFD6</accession>
<dbReference type="SMART" id="SM00388">
    <property type="entry name" value="HisKA"/>
    <property type="match status" value="1"/>
</dbReference>
<dbReference type="PANTHER" id="PTHR43065:SF42">
    <property type="entry name" value="TWO-COMPONENT SENSOR PPRA"/>
    <property type="match status" value="1"/>
</dbReference>
<dbReference type="OrthoDB" id="8559580at2"/>
<evidence type="ECO:0000313" key="5">
    <source>
        <dbReference type="EMBL" id="OWW21255.1"/>
    </source>
</evidence>
<dbReference type="EC" id="2.7.13.3" evidence="2"/>
<dbReference type="InterPro" id="IPR003594">
    <property type="entry name" value="HATPase_dom"/>
</dbReference>
<evidence type="ECO:0000256" key="3">
    <source>
        <dbReference type="ARBA" id="ARBA00022553"/>
    </source>
</evidence>
<dbReference type="SUPFAM" id="SSF55874">
    <property type="entry name" value="ATPase domain of HSP90 chaperone/DNA topoisomerase II/histidine kinase"/>
    <property type="match status" value="1"/>
</dbReference>
<dbReference type="InterPro" id="IPR036890">
    <property type="entry name" value="HATPase_C_sf"/>
</dbReference>
<dbReference type="Gene3D" id="1.10.287.130">
    <property type="match status" value="1"/>
</dbReference>
<dbReference type="AlphaFoldDB" id="A0A254TFD6"/>